<evidence type="ECO:0000256" key="1">
    <source>
        <dbReference type="SAM" id="MobiDB-lite"/>
    </source>
</evidence>
<keyword evidence="4" id="KW-1185">Reference proteome</keyword>
<reference evidence="3 4" key="1">
    <citation type="submission" date="2021-04" db="EMBL/GenBank/DDBJ databases">
        <authorList>
            <person name="Bliznina A."/>
        </authorList>
    </citation>
    <scope>NUCLEOTIDE SEQUENCE [LARGE SCALE GENOMIC DNA]</scope>
</reference>
<dbReference type="Proteomes" id="UP001158576">
    <property type="component" value="Chromosome PAR"/>
</dbReference>
<accession>A0ABN7RM74</accession>
<dbReference type="SUPFAM" id="SSF117281">
    <property type="entry name" value="Kelch motif"/>
    <property type="match status" value="1"/>
</dbReference>
<dbReference type="EMBL" id="OU015568">
    <property type="protein sequence ID" value="CAG5081061.1"/>
    <property type="molecule type" value="Genomic_DNA"/>
</dbReference>
<evidence type="ECO:0000313" key="4">
    <source>
        <dbReference type="Proteomes" id="UP001158576"/>
    </source>
</evidence>
<proteinExistence type="predicted"/>
<feature type="signal peptide" evidence="2">
    <location>
        <begin position="1"/>
        <end position="16"/>
    </location>
</feature>
<dbReference type="InterPro" id="IPR015915">
    <property type="entry name" value="Kelch-typ_b-propeller"/>
</dbReference>
<dbReference type="Gene3D" id="2.120.10.80">
    <property type="entry name" value="Kelch-type beta propeller"/>
    <property type="match status" value="1"/>
</dbReference>
<organism evidence="3 4">
    <name type="scientific">Oikopleura dioica</name>
    <name type="common">Tunicate</name>
    <dbReference type="NCBI Taxonomy" id="34765"/>
    <lineage>
        <taxon>Eukaryota</taxon>
        <taxon>Metazoa</taxon>
        <taxon>Chordata</taxon>
        <taxon>Tunicata</taxon>
        <taxon>Appendicularia</taxon>
        <taxon>Copelata</taxon>
        <taxon>Oikopleuridae</taxon>
        <taxon>Oikopleura</taxon>
    </lineage>
</organism>
<protein>
    <submittedName>
        <fullName evidence="3">Oidioi.mRNA.OKI2018_I69.PAR.g9778.t1.cds</fullName>
    </submittedName>
</protein>
<name>A0ABN7RM74_OIKDI</name>
<feature type="region of interest" description="Disordered" evidence="1">
    <location>
        <begin position="941"/>
        <end position="960"/>
    </location>
</feature>
<gene>
    <name evidence="3" type="ORF">OKIOD_LOCUS1336</name>
</gene>
<evidence type="ECO:0000256" key="2">
    <source>
        <dbReference type="SAM" id="SignalP"/>
    </source>
</evidence>
<feature type="chain" id="PRO_5047322855" evidence="2">
    <location>
        <begin position="17"/>
        <end position="1358"/>
    </location>
</feature>
<sequence>MRNPILLLFVGVRVKAAFNETCSWLNQEQKCSGECNADYQTCMGSCDPSDYKCTQYCNRDLTTCIDRCPCHDKCSWGCPCGFYQCSPPSTCDIQEENSEAFDECGIYCISEADRVTGECIAANQNTEDECYAKGNEHGWRCMEDCPCGENCKGGCKECPNNQFCGDNGGISNQDMCMYVWGANEAACKGDVQAEREVCMGACNDALCEDDCNEKYTEKLKLCPCHTVCPNGCACTPSNTFGNSYCPTLPLPDENCLGDHGDVSQDCRDSCGYDAYICVSKCYGDGECLAKCQDQEAVCVNKCPCYPGCPGGCPCFDWCQSTPPPIEIQCEAIWGDEASRCETDQKNTLTVCNANCQNDAYPSICQDNCAEQYSENLKKCPCHKQCANGCNCPTENELGNSYCPEGLPDPDLECLEQHGESSQICRDSCTTSGYICVNTCAGDSQCEVYCREKVIECINGCPCYPGCDFPETPECLPSLEDQCKVIWGEEATNCEQDQLAKLNSCLAGCSTGTCQDQCNQQYVNDSSKCPCHTHCPNGCRCPPDNVLGNSYCPNLPDANADCLEDYGDISAQCRDSCTSDAYYCSIACAPGDSQCQSDCRFYENVCVSNCPCYPECPLGCPCPGWCGGISDKDKCLAIWGDEARACEQDCADKRAECLSSCTTGTCEDKCNDEYIEECATYCPCHTYCSLGCACPEWNDLGNSYCPEGVPKPDPECLEDPYHNNLWQQCRSGCADTAYYCSLTCYGNPTCLSICRADEYACMNTCPCHEECPNGCPCPGWCGDTENPSIIEKCLVVWGDEAQACVDDCVSIRNECISGCNGSSLCEDACNSDYLYQCSYHCPCHSYCPNGCPCYNEIGNQYCPGPSPPANCIEEHGENEKNCRDLCTDKSYDCMKACGFDEPACVSQCQAEMQECTALCPCHEQCPNGCPCPIYCPEPPPSTEDPNVSTPTTPPITAPPGGEIEPIYGDHVLVLSRDAATMFKWRNGEALSYTELTKGFTDTNARFDINGFWTHDACSVVVKGKSYIIGGAYDCTTQPEFCGHLNVQRAVMKLSETSCGLDIVMDGITKKLPYSMKEHSCTGFQKRLSGQADQERAIMCSPTDSADEINDGMDYQDRACWSSSDMVVWEREPWLRYTHIKATMKYHKGYVVIMGGTGLSNDGNILAYNDHPYVEFLSQNGQYNTTDGTFGTWIQGVSLPITLEEMTSVTDGEHLYVFGGLHYTSQECNFWADAATCNSRRVYRNSDPTRGFQWTSYGSLMNPRSRFSSILVGFQNQVPNLFHVAGYAKAGTDHNGNNISVTGRTIEKWWQTGTEFEAAEEMIAPDFSQVSQQTSASFLYDFISPQTFVINADWYNRYCL</sequence>
<keyword evidence="2" id="KW-0732">Signal</keyword>
<evidence type="ECO:0000313" key="3">
    <source>
        <dbReference type="EMBL" id="CAG5081061.1"/>
    </source>
</evidence>